<dbReference type="EMBL" id="JABBWM010000063">
    <property type="protein sequence ID" value="KAG2097984.1"/>
    <property type="molecule type" value="Genomic_DNA"/>
</dbReference>
<feature type="non-terminal residue" evidence="1">
    <location>
        <position position="111"/>
    </location>
</feature>
<gene>
    <name evidence="1" type="ORF">F5147DRAFT_816252</name>
</gene>
<evidence type="ECO:0000313" key="2">
    <source>
        <dbReference type="Proteomes" id="UP000823399"/>
    </source>
</evidence>
<dbReference type="OrthoDB" id="2690705at2759"/>
<protein>
    <submittedName>
        <fullName evidence="1">Uncharacterized protein</fullName>
    </submittedName>
</protein>
<reference evidence="1" key="1">
    <citation type="journal article" date="2020" name="New Phytol.">
        <title>Comparative genomics reveals dynamic genome evolution in host specialist ectomycorrhizal fungi.</title>
        <authorList>
            <person name="Lofgren L.A."/>
            <person name="Nguyen N.H."/>
            <person name="Vilgalys R."/>
            <person name="Ruytinx J."/>
            <person name="Liao H.L."/>
            <person name="Branco S."/>
            <person name="Kuo A."/>
            <person name="LaButti K."/>
            <person name="Lipzen A."/>
            <person name="Andreopoulos W."/>
            <person name="Pangilinan J."/>
            <person name="Riley R."/>
            <person name="Hundley H."/>
            <person name="Na H."/>
            <person name="Barry K."/>
            <person name="Grigoriev I.V."/>
            <person name="Stajich J.E."/>
            <person name="Kennedy P.G."/>
        </authorList>
    </citation>
    <scope>NUCLEOTIDE SEQUENCE</scope>
    <source>
        <strain evidence="1">FC423</strain>
    </source>
</reference>
<name>A0A9P7F0B5_9AGAM</name>
<keyword evidence="2" id="KW-1185">Reference proteome</keyword>
<comment type="caution">
    <text evidence="1">The sequence shown here is derived from an EMBL/GenBank/DDBJ whole genome shotgun (WGS) entry which is preliminary data.</text>
</comment>
<dbReference type="RefSeq" id="XP_041288742.1">
    <property type="nucleotide sequence ID" value="XM_041443565.1"/>
</dbReference>
<dbReference type="Proteomes" id="UP000823399">
    <property type="component" value="Unassembled WGS sequence"/>
</dbReference>
<proteinExistence type="predicted"/>
<sequence>YNEQLLSDGPLLPFRTEQGDYWTSSQAQFLHDPSVHYSFPEFKGIKGRSKLPRHFKSVPRLAKGLHAWEHLPVPNKEDPAMQTDHTIISHYRTFAVHVKLLEHAYNHSYSF</sequence>
<evidence type="ECO:0000313" key="1">
    <source>
        <dbReference type="EMBL" id="KAG2097984.1"/>
    </source>
</evidence>
<dbReference type="GeneID" id="64705824"/>
<feature type="non-terminal residue" evidence="1">
    <location>
        <position position="1"/>
    </location>
</feature>
<accession>A0A9P7F0B5</accession>
<organism evidence="1 2">
    <name type="scientific">Suillus discolor</name>
    <dbReference type="NCBI Taxonomy" id="1912936"/>
    <lineage>
        <taxon>Eukaryota</taxon>
        <taxon>Fungi</taxon>
        <taxon>Dikarya</taxon>
        <taxon>Basidiomycota</taxon>
        <taxon>Agaricomycotina</taxon>
        <taxon>Agaricomycetes</taxon>
        <taxon>Agaricomycetidae</taxon>
        <taxon>Boletales</taxon>
        <taxon>Suillineae</taxon>
        <taxon>Suillaceae</taxon>
        <taxon>Suillus</taxon>
    </lineage>
</organism>
<dbReference type="AlphaFoldDB" id="A0A9P7F0B5"/>